<gene>
    <name evidence="1" type="ORF">CMV_011244</name>
</gene>
<accession>A0A8J4VX28</accession>
<protein>
    <submittedName>
        <fullName evidence="1">Uncharacterized protein</fullName>
    </submittedName>
</protein>
<comment type="caution">
    <text evidence="1">The sequence shown here is derived from an EMBL/GenBank/DDBJ whole genome shotgun (WGS) entry which is preliminary data.</text>
</comment>
<dbReference type="AlphaFoldDB" id="A0A8J4VX28"/>
<evidence type="ECO:0000313" key="1">
    <source>
        <dbReference type="EMBL" id="KAF3964469.1"/>
    </source>
</evidence>
<proteinExistence type="predicted"/>
<sequence>MENLPIEHLEIGSQTQGMRRDVIPYKDMLFALTRIAHEKGIRGLYGKRRLYKIRFQQYSRTFIQSWILQGESSRCYNSRQRIQDTCKCCAGLRSLRPIEPPSSEALRSPIETAAAKVSGSPAITNDNPVNCKVKRISSVRPSPIISGQSGFKAF</sequence>
<dbReference type="EMBL" id="JRKL02001359">
    <property type="protein sequence ID" value="KAF3964469.1"/>
    <property type="molecule type" value="Genomic_DNA"/>
</dbReference>
<dbReference type="Proteomes" id="UP000737018">
    <property type="component" value="Unassembled WGS sequence"/>
</dbReference>
<evidence type="ECO:0000313" key="2">
    <source>
        <dbReference type="Proteomes" id="UP000737018"/>
    </source>
</evidence>
<keyword evidence="2" id="KW-1185">Reference proteome</keyword>
<organism evidence="1 2">
    <name type="scientific">Castanea mollissima</name>
    <name type="common">Chinese chestnut</name>
    <dbReference type="NCBI Taxonomy" id="60419"/>
    <lineage>
        <taxon>Eukaryota</taxon>
        <taxon>Viridiplantae</taxon>
        <taxon>Streptophyta</taxon>
        <taxon>Embryophyta</taxon>
        <taxon>Tracheophyta</taxon>
        <taxon>Spermatophyta</taxon>
        <taxon>Magnoliopsida</taxon>
        <taxon>eudicotyledons</taxon>
        <taxon>Gunneridae</taxon>
        <taxon>Pentapetalae</taxon>
        <taxon>rosids</taxon>
        <taxon>fabids</taxon>
        <taxon>Fagales</taxon>
        <taxon>Fagaceae</taxon>
        <taxon>Castanea</taxon>
    </lineage>
</organism>
<reference evidence="1" key="1">
    <citation type="submission" date="2020-03" db="EMBL/GenBank/DDBJ databases">
        <title>Castanea mollissima Vanexum genome sequencing.</title>
        <authorList>
            <person name="Staton M."/>
        </authorList>
    </citation>
    <scope>NUCLEOTIDE SEQUENCE</scope>
    <source>
        <tissue evidence="1">Leaf</tissue>
    </source>
</reference>
<name>A0A8J4VX28_9ROSI</name>
<dbReference type="OrthoDB" id="10266426at2759"/>